<dbReference type="Pfam" id="PF01650">
    <property type="entry name" value="Peptidase_C13"/>
    <property type="match status" value="1"/>
</dbReference>
<sequence length="1133" mass="125003">MIRGCRSYSGMGRVFGAMIVCWVVSMFVSPVSSFSDTSYRYESMFPALKQPWYFNYSEGIAVDGKNNIYIADTKSHRILKYTSDGQFMTGIGSKGSELGHFDNPIGVAVDKDGNIYVTDTFNKRIQKMAVDGTITELLKKYGCGGSEIDRISGIAVDEDGYIYVVDTKRHRIDKFNPKGECLFSWGTEGDGSGQFKYPYGIATDKLYVYVTDMTNHRIQKFDKNGSFLTSWGRYGKEDGQFYNPAGISIGKDGNIYVADSYNHRIQIFNKDGILVDKWGSMGSGAGELLDPYGVTIDSNNYVYVTDRDNLRIQKFTKEGRFIAQWAASGQGDGFFKYPSGIAVNSGGDVYVVDAGNNRIQRFAPGNTFQARWGDKGAGDGQFDFQCNLRINNENDTIEVLSVNNRDDCIHFPGGIALGAQGDVFVTDWGNHRIQRFNSNGRYITQMGSYGSGDTQLKFPSGIALDTGDNIYVADTLNHRVVKLTSDGKHLLKIGTGAAGNGQGQFSYPAAVAVDLDGYIYVADFGNHRIQKFDPQGKFVMTWGSYGYNELQFKFPSAIAVDSSNNIYVTELRNHRVQKFTPTGFLLDKWGNPGSSAGDLNEPIGIAFGSGGNPAGKPYVRPYVVDSTNHRVEVFAIPAANTTIKKAIIVAGSGPKIVDYKNVVQNNEIWGAIQYSANLAYRTVRLQGFTREQIYYLSPDKYLTIDGSYVVNDNASTENLKRAITNWAPGATDVIIYLVGHGGDSSFNIHFDEQLGALQLKEWLEDLQQKIQGKIVVVYDACMSGSFIDELASPAYGKRLFLASALEDDNAYITNTNNISFSRFFWNSVANGNPVYDAYLEAEDGIGKFSDCPNRKAVIDDCNNGKFAEDFYIGSNKTYANERPRIGKALPEYAQLSDGNSSYKIIAQNVYPFDNITRVWAEVFTPDVVPSSASIPVTTLPSFELAHAGYGSYEAEYDGFNKPGTYKVVVYALDKAGNISSPQMATIEKKSSSSPAGAALQEQSGQCSKYPKLTLRANCLFNEIKIKTEDTLSLKVALSPNKKMDTMDSYAYWWLYAQTPIGNYYYDAASGSWQGGLSVSYTGNLINLQLTELLRISGLPESSEPYTFNFDIYSSGCSRDGDKCSTSIKVNVDK</sequence>
<protein>
    <submittedName>
        <fullName evidence="3">SMP-30/gluconolactonase/LRE family protein</fullName>
    </submittedName>
</protein>
<evidence type="ECO:0000313" key="3">
    <source>
        <dbReference type="EMBL" id="MBV6341200.1"/>
    </source>
</evidence>
<dbReference type="CDD" id="cd14955">
    <property type="entry name" value="NHL_like_4"/>
    <property type="match status" value="1"/>
</dbReference>
<feature type="repeat" description="NHL" evidence="2">
    <location>
        <begin position="140"/>
        <end position="178"/>
    </location>
</feature>
<feature type="repeat" description="NHL" evidence="2">
    <location>
        <begin position="279"/>
        <end position="318"/>
    </location>
</feature>
<comment type="caution">
    <text evidence="3">The sequence shown here is derived from an EMBL/GenBank/DDBJ whole genome shotgun (WGS) entry which is preliminary data.</text>
</comment>
<evidence type="ECO:0000256" key="2">
    <source>
        <dbReference type="PROSITE-ProRule" id="PRU00504"/>
    </source>
</evidence>
<reference evidence="3 4" key="1">
    <citation type="journal article" date="2020" name="J Geophys Res Biogeosci">
        <title>Magnetotaxis as an Adaptation to Enable Bacterial Shuttling of Microbial Sulfur and Sulfur Cycling Across Aquatic Oxic#Anoxic Interfaces.</title>
        <authorList>
            <person name="Li J."/>
            <person name="Liu P."/>
            <person name="Wang J."/>
            <person name="Roberts A.P."/>
            <person name="Pan Y."/>
        </authorList>
    </citation>
    <scope>NUCLEOTIDE SEQUENCE [LARGE SCALE GENOMIC DNA]</scope>
    <source>
        <strain evidence="3 4">MYR-1_YQ</strain>
    </source>
</reference>
<dbReference type="Proteomes" id="UP001196980">
    <property type="component" value="Unassembled WGS sequence"/>
</dbReference>
<gene>
    <name evidence="3" type="ORF">HWQ67_06340</name>
</gene>
<feature type="repeat" description="NHL" evidence="2">
    <location>
        <begin position="329"/>
        <end position="365"/>
    </location>
</feature>
<dbReference type="RefSeq" id="WP_218251827.1">
    <property type="nucleotide sequence ID" value="NZ_JABXWD010000081.1"/>
</dbReference>
<dbReference type="PANTHER" id="PTHR24104">
    <property type="entry name" value="E3 UBIQUITIN-PROTEIN LIGASE NHLRC1-RELATED"/>
    <property type="match status" value="1"/>
</dbReference>
<feature type="repeat" description="NHL" evidence="2">
    <location>
        <begin position="543"/>
        <end position="582"/>
    </location>
</feature>
<feature type="repeat" description="NHL" evidence="2">
    <location>
        <begin position="443"/>
        <end position="486"/>
    </location>
</feature>
<evidence type="ECO:0000313" key="4">
    <source>
        <dbReference type="Proteomes" id="UP001196980"/>
    </source>
</evidence>
<accession>A0ABS6RXX3</accession>
<dbReference type="EMBL" id="JABXWD010000081">
    <property type="protein sequence ID" value="MBV6341200.1"/>
    <property type="molecule type" value="Genomic_DNA"/>
</dbReference>
<dbReference type="PROSITE" id="PS51125">
    <property type="entry name" value="NHL"/>
    <property type="match status" value="11"/>
</dbReference>
<keyword evidence="4" id="KW-1185">Reference proteome</keyword>
<feature type="repeat" description="NHL" evidence="2">
    <location>
        <begin position="232"/>
        <end position="271"/>
    </location>
</feature>
<dbReference type="InterPro" id="IPR001096">
    <property type="entry name" value="Peptidase_C13"/>
</dbReference>
<evidence type="ECO:0000256" key="1">
    <source>
        <dbReference type="ARBA" id="ARBA00022737"/>
    </source>
</evidence>
<feature type="repeat" description="NHL" evidence="2">
    <location>
        <begin position="499"/>
        <end position="535"/>
    </location>
</feature>
<proteinExistence type="predicted"/>
<dbReference type="InterPro" id="IPR050952">
    <property type="entry name" value="TRIM-NHL_E3_ligases"/>
</dbReference>
<feature type="repeat" description="NHL" evidence="2">
    <location>
        <begin position="88"/>
        <end position="131"/>
    </location>
</feature>
<dbReference type="InterPro" id="IPR001258">
    <property type="entry name" value="NHL_repeat"/>
</dbReference>
<feature type="repeat" description="NHL" evidence="2">
    <location>
        <begin position="54"/>
        <end position="84"/>
    </location>
</feature>
<name>A0ABS6RXX3_9BACT</name>
<keyword evidence="1" id="KW-0677">Repeat</keyword>
<organism evidence="3 4">
    <name type="scientific">Candidatus Magnetobacterium casense</name>
    <dbReference type="NCBI Taxonomy" id="1455061"/>
    <lineage>
        <taxon>Bacteria</taxon>
        <taxon>Pseudomonadati</taxon>
        <taxon>Nitrospirota</taxon>
        <taxon>Thermodesulfovibrionia</taxon>
        <taxon>Thermodesulfovibrionales</taxon>
        <taxon>Candidatus Magnetobacteriaceae</taxon>
        <taxon>Candidatus Magnetobacterium</taxon>
    </lineage>
</organism>
<dbReference type="PANTHER" id="PTHR24104:SF25">
    <property type="entry name" value="PROTEIN LIN-41"/>
    <property type="match status" value="1"/>
</dbReference>
<feature type="repeat" description="NHL" evidence="2">
    <location>
        <begin position="182"/>
        <end position="224"/>
    </location>
</feature>
<dbReference type="Pfam" id="PF01436">
    <property type="entry name" value="NHL"/>
    <property type="match status" value="9"/>
</dbReference>
<feature type="repeat" description="NHL" evidence="2">
    <location>
        <begin position="411"/>
        <end position="439"/>
    </location>
</feature>